<proteinExistence type="predicted"/>
<evidence type="ECO:0000313" key="2">
    <source>
        <dbReference type="EMBL" id="KAL3872323.1"/>
    </source>
</evidence>
<accession>A0ABD3WHX2</accession>
<gene>
    <name evidence="2" type="ORF">ACJMK2_040254</name>
</gene>
<name>A0ABD3WHX2_SINWO</name>
<keyword evidence="3" id="KW-1185">Reference proteome</keyword>
<protein>
    <recommendedName>
        <fullName evidence="1">MULE transposase domain-containing protein</fullName>
    </recommendedName>
</protein>
<sequence length="244" mass="28579">MDRTFKGLGEPFRQQGQLMYIHAFIEMNGAHNQFPLVFCLMSRKTKSDYLAVFRSLQSRLGHISIERFVLDFEKAAWIAIREAFPGVELKGCPFHWSQAVWRHVQSRAFVRQVLALQFLPSAHVRQTVQMLQMKATAQATQALIGYLQAWSVYRQKVRTNNDVEGWHHRLNSRALHMGLSFYQLVPLLRREADQRRCFRFEKSLNALWDQYMQHETKTSVLELCRRAVWSQSVSINTVSSSIEF</sequence>
<organism evidence="2 3">
    <name type="scientific">Sinanodonta woodiana</name>
    <name type="common">Chinese pond mussel</name>
    <name type="synonym">Anodonta woodiana</name>
    <dbReference type="NCBI Taxonomy" id="1069815"/>
    <lineage>
        <taxon>Eukaryota</taxon>
        <taxon>Metazoa</taxon>
        <taxon>Spiralia</taxon>
        <taxon>Lophotrochozoa</taxon>
        <taxon>Mollusca</taxon>
        <taxon>Bivalvia</taxon>
        <taxon>Autobranchia</taxon>
        <taxon>Heteroconchia</taxon>
        <taxon>Palaeoheterodonta</taxon>
        <taxon>Unionida</taxon>
        <taxon>Unionoidea</taxon>
        <taxon>Unionidae</taxon>
        <taxon>Unioninae</taxon>
        <taxon>Sinanodonta</taxon>
    </lineage>
</organism>
<dbReference type="PANTHER" id="PTHR47160:SF10">
    <property type="entry name" value="MULE TRANSPOSASE DOMAIN-CONTAINING PROTEIN"/>
    <property type="match status" value="1"/>
</dbReference>
<evidence type="ECO:0000313" key="3">
    <source>
        <dbReference type="Proteomes" id="UP001634394"/>
    </source>
</evidence>
<reference evidence="2 3" key="1">
    <citation type="submission" date="2024-11" db="EMBL/GenBank/DDBJ databases">
        <title>Chromosome-level genome assembly of the freshwater bivalve Anodonta woodiana.</title>
        <authorList>
            <person name="Chen X."/>
        </authorList>
    </citation>
    <scope>NUCLEOTIDE SEQUENCE [LARGE SCALE GENOMIC DNA]</scope>
    <source>
        <strain evidence="2">MN2024</strain>
        <tissue evidence="2">Gills</tissue>
    </source>
</reference>
<dbReference type="PANTHER" id="PTHR47160">
    <property type="entry name" value="PUTATIVE-RELATED"/>
    <property type="match status" value="1"/>
</dbReference>
<feature type="domain" description="MULE transposase" evidence="1">
    <location>
        <begin position="14"/>
        <end position="97"/>
    </location>
</feature>
<dbReference type="EMBL" id="JBJQND010000007">
    <property type="protein sequence ID" value="KAL3872323.1"/>
    <property type="molecule type" value="Genomic_DNA"/>
</dbReference>
<dbReference type="Pfam" id="PF10551">
    <property type="entry name" value="MULE"/>
    <property type="match status" value="1"/>
</dbReference>
<dbReference type="InterPro" id="IPR018289">
    <property type="entry name" value="MULE_transposase_dom"/>
</dbReference>
<comment type="caution">
    <text evidence="2">The sequence shown here is derived from an EMBL/GenBank/DDBJ whole genome shotgun (WGS) entry which is preliminary data.</text>
</comment>
<dbReference type="Proteomes" id="UP001634394">
    <property type="component" value="Unassembled WGS sequence"/>
</dbReference>
<dbReference type="AlphaFoldDB" id="A0ABD3WHX2"/>
<evidence type="ECO:0000259" key="1">
    <source>
        <dbReference type="Pfam" id="PF10551"/>
    </source>
</evidence>